<evidence type="ECO:0008006" key="5">
    <source>
        <dbReference type="Google" id="ProtNLM"/>
    </source>
</evidence>
<accession>A0A2M6R8E5</accession>
<organism evidence="3 4">
    <name type="scientific">Candidatus Berkelbacteria bacterium CG10_big_fil_rev_8_21_14_0_10_43_14</name>
    <dbReference type="NCBI Taxonomy" id="1974515"/>
    <lineage>
        <taxon>Bacteria</taxon>
        <taxon>Candidatus Berkelbacteria</taxon>
    </lineage>
</organism>
<dbReference type="Pfam" id="PF05949">
    <property type="entry name" value="DUF881"/>
    <property type="match status" value="1"/>
</dbReference>
<proteinExistence type="inferred from homology"/>
<dbReference type="PANTHER" id="PTHR37313:SF2">
    <property type="entry name" value="UPF0749 PROTEIN YLXX"/>
    <property type="match status" value="1"/>
</dbReference>
<dbReference type="Gene3D" id="3.30.70.1880">
    <property type="entry name" value="Protein of unknown function DUF881"/>
    <property type="match status" value="1"/>
</dbReference>
<dbReference type="AlphaFoldDB" id="A0A2M6R8E5"/>
<protein>
    <recommendedName>
        <fullName evidence="5">DUF881 domain-containing protein</fullName>
    </recommendedName>
</protein>
<reference evidence="4" key="1">
    <citation type="submission" date="2017-09" db="EMBL/GenBank/DDBJ databases">
        <title>Depth-based differentiation of microbial function through sediment-hosted aquifers and enrichment of novel symbionts in the deep terrestrial subsurface.</title>
        <authorList>
            <person name="Probst A.J."/>
            <person name="Ladd B."/>
            <person name="Jarett J.K."/>
            <person name="Geller-Mcgrath D.E."/>
            <person name="Sieber C.M.K."/>
            <person name="Emerson J.B."/>
            <person name="Anantharaman K."/>
            <person name="Thomas B.C."/>
            <person name="Malmstrom R."/>
            <person name="Stieglmeier M."/>
            <person name="Klingl A."/>
            <person name="Woyke T."/>
            <person name="Ryan C.M."/>
            <person name="Banfield J.F."/>
        </authorList>
    </citation>
    <scope>NUCLEOTIDE SEQUENCE [LARGE SCALE GENOMIC DNA]</scope>
</reference>
<dbReference type="Proteomes" id="UP000231162">
    <property type="component" value="Unassembled WGS sequence"/>
</dbReference>
<name>A0A2M6R8E5_9BACT</name>
<evidence type="ECO:0000256" key="2">
    <source>
        <dbReference type="SAM" id="Coils"/>
    </source>
</evidence>
<comment type="similarity">
    <text evidence="1">Belongs to the UPF0749 family.</text>
</comment>
<dbReference type="InterPro" id="IPR010273">
    <property type="entry name" value="DUF881"/>
</dbReference>
<comment type="caution">
    <text evidence="3">The sequence shown here is derived from an EMBL/GenBank/DDBJ whole genome shotgun (WGS) entry which is preliminary data.</text>
</comment>
<evidence type="ECO:0000313" key="3">
    <source>
        <dbReference type="EMBL" id="PIS06832.1"/>
    </source>
</evidence>
<gene>
    <name evidence="3" type="ORF">COT79_02370</name>
</gene>
<evidence type="ECO:0000313" key="4">
    <source>
        <dbReference type="Proteomes" id="UP000231162"/>
    </source>
</evidence>
<feature type="coiled-coil region" evidence="2">
    <location>
        <begin position="58"/>
        <end position="85"/>
    </location>
</feature>
<evidence type="ECO:0000256" key="1">
    <source>
        <dbReference type="ARBA" id="ARBA00009108"/>
    </source>
</evidence>
<keyword evidence="2" id="KW-0175">Coiled coil</keyword>
<sequence>MAVLQLSIQRLRNNMGKNSVLFIVMIICGYLLAQQLQVGGRLEQITDPTKSNAISVEVAELIKGNKKLQEELRTLQDQKSSLTESSSSTSKTDASLNEQVQELKILTGETVVTGQGVAITFDKSLQLTQLVDLVNALRNIGVEAISINGTRIIGSTVITETMGDVPLTILAVGSKDVLHDSLLRRGGIMEQIGSDGQATTKDTLEIPSIK</sequence>
<dbReference type="PANTHER" id="PTHR37313">
    <property type="entry name" value="UPF0749 PROTEIN RV1825"/>
    <property type="match status" value="1"/>
</dbReference>
<dbReference type="EMBL" id="PEZX01000032">
    <property type="protein sequence ID" value="PIS06832.1"/>
    <property type="molecule type" value="Genomic_DNA"/>
</dbReference>